<evidence type="ECO:0000256" key="3">
    <source>
        <dbReference type="ARBA" id="ARBA00022989"/>
    </source>
</evidence>
<evidence type="ECO:0000256" key="1">
    <source>
        <dbReference type="ARBA" id="ARBA00004370"/>
    </source>
</evidence>
<evidence type="ECO:0000256" key="5">
    <source>
        <dbReference type="SAM" id="Phobius"/>
    </source>
</evidence>
<feature type="domain" description="G-protein coupled receptors family 1 profile" evidence="6">
    <location>
        <begin position="48"/>
        <end position="298"/>
    </location>
</feature>
<feature type="transmembrane region" description="Helical" evidence="5">
    <location>
        <begin position="193"/>
        <end position="217"/>
    </location>
</feature>
<feature type="transmembrane region" description="Helical" evidence="5">
    <location>
        <begin position="68"/>
        <end position="92"/>
    </location>
</feature>
<keyword evidence="8" id="KW-1185">Reference proteome</keyword>
<feature type="transmembrane region" description="Helical" evidence="5">
    <location>
        <begin position="143"/>
        <end position="165"/>
    </location>
</feature>
<comment type="subcellular location">
    <subcellularLocation>
        <location evidence="1">Membrane</location>
    </subcellularLocation>
</comment>
<dbReference type="AlphaFoldDB" id="A0ABD0KYH3"/>
<dbReference type="PANTHER" id="PTHR46641:SF2">
    <property type="entry name" value="FMRFAMIDE RECEPTOR"/>
    <property type="match status" value="1"/>
</dbReference>
<gene>
    <name evidence="7" type="ORF">BaRGS_00016484</name>
</gene>
<dbReference type="PROSITE" id="PS50262">
    <property type="entry name" value="G_PROTEIN_RECEP_F1_2"/>
    <property type="match status" value="1"/>
</dbReference>
<evidence type="ECO:0000259" key="6">
    <source>
        <dbReference type="PROSITE" id="PS50262"/>
    </source>
</evidence>
<dbReference type="GO" id="GO:0016020">
    <property type="term" value="C:membrane"/>
    <property type="evidence" value="ECO:0007669"/>
    <property type="project" value="UniProtKB-SubCell"/>
</dbReference>
<dbReference type="Gene3D" id="1.20.1070.10">
    <property type="entry name" value="Rhodopsin 7-helix transmembrane proteins"/>
    <property type="match status" value="1"/>
</dbReference>
<proteinExistence type="predicted"/>
<feature type="transmembrane region" description="Helical" evidence="5">
    <location>
        <begin position="237"/>
        <end position="261"/>
    </location>
</feature>
<dbReference type="PRINTS" id="PR00237">
    <property type="entry name" value="GPCRRHODOPSN"/>
</dbReference>
<comment type="caution">
    <text evidence="7">The sequence shown here is derived from an EMBL/GenBank/DDBJ whole genome shotgun (WGS) entry which is preliminary data.</text>
</comment>
<accession>A0ABD0KYH3</accession>
<evidence type="ECO:0000313" key="7">
    <source>
        <dbReference type="EMBL" id="KAK7492187.1"/>
    </source>
</evidence>
<reference evidence="7 8" key="1">
    <citation type="journal article" date="2023" name="Sci. Data">
        <title>Genome assembly of the Korean intertidal mud-creeper Batillaria attramentaria.</title>
        <authorList>
            <person name="Patra A.K."/>
            <person name="Ho P.T."/>
            <person name="Jun S."/>
            <person name="Lee S.J."/>
            <person name="Kim Y."/>
            <person name="Won Y.J."/>
        </authorList>
    </citation>
    <scope>NUCLEOTIDE SEQUENCE [LARGE SCALE GENOMIC DNA]</scope>
    <source>
        <strain evidence="7">Wonlab-2016</strain>
    </source>
</reference>
<dbReference type="InterPro" id="IPR017452">
    <property type="entry name" value="GPCR_Rhodpsn_7TM"/>
</dbReference>
<evidence type="ECO:0000256" key="2">
    <source>
        <dbReference type="ARBA" id="ARBA00022692"/>
    </source>
</evidence>
<keyword evidence="4 5" id="KW-0472">Membrane</keyword>
<organism evidence="7 8">
    <name type="scientific">Batillaria attramentaria</name>
    <dbReference type="NCBI Taxonomy" id="370345"/>
    <lineage>
        <taxon>Eukaryota</taxon>
        <taxon>Metazoa</taxon>
        <taxon>Spiralia</taxon>
        <taxon>Lophotrochozoa</taxon>
        <taxon>Mollusca</taxon>
        <taxon>Gastropoda</taxon>
        <taxon>Caenogastropoda</taxon>
        <taxon>Sorbeoconcha</taxon>
        <taxon>Cerithioidea</taxon>
        <taxon>Batillariidae</taxon>
        <taxon>Batillaria</taxon>
    </lineage>
</organism>
<keyword evidence="3 5" id="KW-1133">Transmembrane helix</keyword>
<feature type="transmembrane region" description="Helical" evidence="5">
    <location>
        <begin position="36"/>
        <end position="56"/>
    </location>
</feature>
<feature type="transmembrane region" description="Helical" evidence="5">
    <location>
        <begin position="273"/>
        <end position="300"/>
    </location>
</feature>
<evidence type="ECO:0000313" key="8">
    <source>
        <dbReference type="Proteomes" id="UP001519460"/>
    </source>
</evidence>
<dbReference type="PANTHER" id="PTHR46641">
    <property type="entry name" value="FMRFAMIDE RECEPTOR-RELATED"/>
    <property type="match status" value="1"/>
</dbReference>
<dbReference type="InterPro" id="IPR000276">
    <property type="entry name" value="GPCR_Rhodpsn"/>
</dbReference>
<dbReference type="SUPFAM" id="SSF81321">
    <property type="entry name" value="Family A G protein-coupled receptor-like"/>
    <property type="match status" value="1"/>
</dbReference>
<dbReference type="InterPro" id="IPR052954">
    <property type="entry name" value="GPCR-Ligand_Int"/>
</dbReference>
<name>A0ABD0KYH3_9CAEN</name>
<protein>
    <recommendedName>
        <fullName evidence="6">G-protein coupled receptors family 1 profile domain-containing protein</fullName>
    </recommendedName>
</protein>
<evidence type="ECO:0000256" key="4">
    <source>
        <dbReference type="ARBA" id="ARBA00023136"/>
    </source>
</evidence>
<dbReference type="Proteomes" id="UP001519460">
    <property type="component" value="Unassembled WGS sequence"/>
</dbReference>
<keyword evidence="2 5" id="KW-0812">Transmembrane</keyword>
<sequence length="341" mass="38054">MGDQTTDWPPHHTAIHNFSSEVDDRYAALDDAFQKWAYIPVSVLGIIGNVIILWVWMGGTTFSPTAFLIKYIALCDALFLVGVIVCESADLAGDLLVAAISRYFTYPLLNTSIHVSMVAAAVRCVILYRPLRAQASLTRRRTVVTCVCITLWSLLLGGFMIMFSICQPIHEDYQKYDICPTDLRKVMDTDATWVTILVMYGCLPVLVMAVCNVALVVKIQRDAGLVSSLSQQSARRLTIGIICMTSTSLLAFPARFVMLVVIYYRRVAADISIWTYVLCLGIGNLLVVLNSSVNVIYWAVFATEFRRLFVQKFRKLCGRATTDDYVSVDQTELGHDNVTTV</sequence>
<dbReference type="EMBL" id="JACVVK020000105">
    <property type="protein sequence ID" value="KAK7492187.1"/>
    <property type="molecule type" value="Genomic_DNA"/>
</dbReference>